<proteinExistence type="predicted"/>
<dbReference type="GO" id="GO:0005975">
    <property type="term" value="P:carbohydrate metabolic process"/>
    <property type="evidence" value="ECO:0007669"/>
    <property type="project" value="InterPro"/>
</dbReference>
<comment type="caution">
    <text evidence="4">The sequence shown here is derived from an EMBL/GenBank/DDBJ whole genome shotgun (WGS) entry which is preliminary data.</text>
</comment>
<dbReference type="PANTHER" id="PTHR45708">
    <property type="entry name" value="ENDOCHITINASE"/>
    <property type="match status" value="1"/>
</dbReference>
<dbReference type="InterPro" id="IPR001223">
    <property type="entry name" value="Glyco_hydro18_cat"/>
</dbReference>
<dbReference type="EMBL" id="BSDY01000002">
    <property type="protein sequence ID" value="GLI54975.1"/>
    <property type="molecule type" value="Genomic_DNA"/>
</dbReference>
<keyword evidence="5" id="KW-1185">Reference proteome</keyword>
<dbReference type="Proteomes" id="UP001144471">
    <property type="component" value="Unassembled WGS sequence"/>
</dbReference>
<feature type="domain" description="GH18" evidence="3">
    <location>
        <begin position="533"/>
        <end position="848"/>
    </location>
</feature>
<evidence type="ECO:0000259" key="3">
    <source>
        <dbReference type="PROSITE" id="PS51910"/>
    </source>
</evidence>
<dbReference type="Pfam" id="PF00704">
    <property type="entry name" value="Glyco_hydro_18"/>
    <property type="match status" value="1"/>
</dbReference>
<organism evidence="4 5">
    <name type="scientific">Propionigenium maris DSM 9537</name>
    <dbReference type="NCBI Taxonomy" id="1123000"/>
    <lineage>
        <taxon>Bacteria</taxon>
        <taxon>Fusobacteriati</taxon>
        <taxon>Fusobacteriota</taxon>
        <taxon>Fusobacteriia</taxon>
        <taxon>Fusobacteriales</taxon>
        <taxon>Fusobacteriaceae</taxon>
        <taxon>Propionigenium</taxon>
    </lineage>
</organism>
<dbReference type="PANTHER" id="PTHR45708:SF49">
    <property type="entry name" value="ENDOCHITINASE"/>
    <property type="match status" value="1"/>
</dbReference>
<evidence type="ECO:0000256" key="2">
    <source>
        <dbReference type="ARBA" id="ARBA00023295"/>
    </source>
</evidence>
<dbReference type="Gene3D" id="2.60.40.290">
    <property type="match status" value="1"/>
</dbReference>
<name>A0A9W6GJ84_9FUSO</name>
<dbReference type="InterPro" id="IPR008965">
    <property type="entry name" value="CBM2/CBM3_carb-bd_dom_sf"/>
</dbReference>
<dbReference type="GO" id="GO:0030247">
    <property type="term" value="F:polysaccharide binding"/>
    <property type="evidence" value="ECO:0007669"/>
    <property type="project" value="InterPro"/>
</dbReference>
<dbReference type="SUPFAM" id="SSF51445">
    <property type="entry name" value="(Trans)glycosidases"/>
    <property type="match status" value="1"/>
</dbReference>
<dbReference type="SUPFAM" id="SSF49384">
    <property type="entry name" value="Carbohydrate-binding domain"/>
    <property type="match status" value="1"/>
</dbReference>
<gene>
    <name evidence="4" type="ORF">PM10SUCC1_04900</name>
</gene>
<sequence>MNNFDIDKLKIKITNFIQDVNNMQKDVNNLIDTISSTQESLVVEEKIKLLKEMSAALTMDSTIEELLKIDGLLEEIHKMVFDLDYVISGDIPEYIAPSVDSIYVTVDGKKITALAKGVKDPQQRLKDVKYRLCGSTNILIQEQGGLQPLYPYSFKEDIESGSYYVQGIFSYIGKMGERTLEVTSQDIVINEEEVIIPIIDSLAVEVVNNKNVAVMAKNINDPQKRLLKADYFLFDNSDSLVEGKEEQDVASRVQFRRDLEPGQYIALGEFTYQDRDGTEVISINSAPITVEGEESFIASVNLTSINQWENGFNGNLEVKSHTSQDFGGEWELTFETALESFSHWQIATSLSEGIMKVSSGTAWNGSPHFTLPPQGSLKVEGISANGAPFNREVIKNCKLNGNKVRLYIDGEAVNEGAIGEFSFPEDTPISGSIKVSGLAVSDNNKYLMGTITIPEPEIYDRYAVYHNSSKVREEDIVSLKGEETKVNIQVPMSSLPINSGVNKLSVAFKNTKEKIYESNEVNYVVAAPDRPEKKLVGYWSSWGGNGPTSYVDLEDVPAEYTTVVVSFIEHEGDNITPKFDPTDSGQVTDQEFMEKVKTLQNRGVKVVIAIGGQNGVFKLKSAADKEKFKSGVIRIIEKYGFDGYDIDLEGGSIGGSADYSLMVEATREIVEYFRGSNPEFIYSMAPEVAYLITSGFGNFYIRLIKEQMDLISYIHPQYYNAPGTGVFKMDGSGVMVETSNDSIMQQEFITEFTHALTLGHDGAGWGQDPAQSFPIGRIPEEKLIIGLPAGTGAAGTGAIDNMESIKTAWNNIVARGIHSIKGFMTWSIDWDKYHKWQFKNMVDNLENR</sequence>
<dbReference type="InterPro" id="IPR017853">
    <property type="entry name" value="GH"/>
</dbReference>
<dbReference type="GO" id="GO:0008061">
    <property type="term" value="F:chitin binding"/>
    <property type="evidence" value="ECO:0007669"/>
    <property type="project" value="InterPro"/>
</dbReference>
<dbReference type="InterPro" id="IPR012291">
    <property type="entry name" value="CBM2_carb-bd_dom_sf"/>
</dbReference>
<dbReference type="InterPro" id="IPR050542">
    <property type="entry name" value="Glycosyl_Hydrlase18_Chitinase"/>
</dbReference>
<dbReference type="InterPro" id="IPR011583">
    <property type="entry name" value="Chitinase_II/V-like_cat"/>
</dbReference>
<dbReference type="SMART" id="SM00636">
    <property type="entry name" value="Glyco_18"/>
    <property type="match status" value="1"/>
</dbReference>
<protein>
    <recommendedName>
        <fullName evidence="3">GH18 domain-containing protein</fullName>
    </recommendedName>
</protein>
<dbReference type="Gene3D" id="3.20.20.80">
    <property type="entry name" value="Glycosidases"/>
    <property type="match status" value="1"/>
</dbReference>
<evidence type="ECO:0000256" key="1">
    <source>
        <dbReference type="ARBA" id="ARBA00022801"/>
    </source>
</evidence>
<dbReference type="GO" id="GO:0004553">
    <property type="term" value="F:hydrolase activity, hydrolyzing O-glycosyl compounds"/>
    <property type="evidence" value="ECO:0007669"/>
    <property type="project" value="InterPro"/>
</dbReference>
<dbReference type="AlphaFoldDB" id="A0A9W6GJ84"/>
<reference evidence="4" key="1">
    <citation type="submission" date="2022-12" db="EMBL/GenBank/DDBJ databases">
        <title>Reference genome sequencing for broad-spectrum identification of bacterial and archaeal isolates by mass spectrometry.</title>
        <authorList>
            <person name="Sekiguchi Y."/>
            <person name="Tourlousse D.M."/>
        </authorList>
    </citation>
    <scope>NUCLEOTIDE SEQUENCE</scope>
    <source>
        <strain evidence="4">10succ1</strain>
    </source>
</reference>
<evidence type="ECO:0000313" key="4">
    <source>
        <dbReference type="EMBL" id="GLI54975.1"/>
    </source>
</evidence>
<keyword evidence="2" id="KW-0326">Glycosidase</keyword>
<dbReference type="RefSeq" id="WP_281833196.1">
    <property type="nucleotide sequence ID" value="NZ_BSDY01000002.1"/>
</dbReference>
<evidence type="ECO:0000313" key="5">
    <source>
        <dbReference type="Proteomes" id="UP001144471"/>
    </source>
</evidence>
<keyword evidence="1" id="KW-0378">Hydrolase</keyword>
<dbReference type="PROSITE" id="PS51910">
    <property type="entry name" value="GH18_2"/>
    <property type="match status" value="1"/>
</dbReference>
<accession>A0A9W6GJ84</accession>